<feature type="signal peptide" evidence="1">
    <location>
        <begin position="1"/>
        <end position="26"/>
    </location>
</feature>
<evidence type="ECO:0008006" key="4">
    <source>
        <dbReference type="Google" id="ProtNLM"/>
    </source>
</evidence>
<feature type="chain" id="PRO_5045518088" description="DUF4148 domain-containing protein" evidence="1">
    <location>
        <begin position="27"/>
        <end position="85"/>
    </location>
</feature>
<sequence>MHHSYKFSTIFCVFAATALVSTSGLAQNFDSNSVASVTIKAKRLSTQEKTTYDQEQANKRVQQIVISAKRLSAADKLAYDKTQAQ</sequence>
<organism evidence="2 3">
    <name type="scientific">Undibacterium amnicola</name>
    <dbReference type="NCBI Taxonomy" id="1834038"/>
    <lineage>
        <taxon>Bacteria</taxon>
        <taxon>Pseudomonadati</taxon>
        <taxon>Pseudomonadota</taxon>
        <taxon>Betaproteobacteria</taxon>
        <taxon>Burkholderiales</taxon>
        <taxon>Oxalobacteraceae</taxon>
        <taxon>Undibacterium</taxon>
    </lineage>
</organism>
<reference evidence="2 3" key="1">
    <citation type="submission" date="2020-08" db="EMBL/GenBank/DDBJ databases">
        <title>Novel species isolated from subtropical streams in China.</title>
        <authorList>
            <person name="Lu H."/>
        </authorList>
    </citation>
    <scope>NUCLEOTIDE SEQUENCE [LARGE SCALE GENOMIC DNA]</scope>
    <source>
        <strain evidence="2 3">KCTC 52442</strain>
    </source>
</reference>
<comment type="caution">
    <text evidence="2">The sequence shown here is derived from an EMBL/GenBank/DDBJ whole genome shotgun (WGS) entry which is preliminary data.</text>
</comment>
<evidence type="ECO:0000256" key="1">
    <source>
        <dbReference type="SAM" id="SignalP"/>
    </source>
</evidence>
<dbReference type="Proteomes" id="UP000643610">
    <property type="component" value="Unassembled WGS sequence"/>
</dbReference>
<accession>A0ABR6XP04</accession>
<dbReference type="RefSeq" id="WP_186890218.1">
    <property type="nucleotide sequence ID" value="NZ_JACOFU010000002.1"/>
</dbReference>
<gene>
    <name evidence="2" type="ORF">H8K33_06755</name>
</gene>
<keyword evidence="1" id="KW-0732">Signal</keyword>
<name>A0ABR6XP04_9BURK</name>
<protein>
    <recommendedName>
        <fullName evidence="4">DUF4148 domain-containing protein</fullName>
    </recommendedName>
</protein>
<dbReference type="EMBL" id="JACOFU010000002">
    <property type="protein sequence ID" value="MBC3831200.1"/>
    <property type="molecule type" value="Genomic_DNA"/>
</dbReference>
<evidence type="ECO:0000313" key="2">
    <source>
        <dbReference type="EMBL" id="MBC3831200.1"/>
    </source>
</evidence>
<proteinExistence type="predicted"/>
<keyword evidence="3" id="KW-1185">Reference proteome</keyword>
<evidence type="ECO:0000313" key="3">
    <source>
        <dbReference type="Proteomes" id="UP000643610"/>
    </source>
</evidence>